<evidence type="ECO:0000313" key="2">
    <source>
        <dbReference type="Proteomes" id="UP000490939"/>
    </source>
</evidence>
<comment type="caution">
    <text evidence="1">The sequence shown here is derived from an EMBL/GenBank/DDBJ whole genome shotgun (WGS) entry which is preliminary data.</text>
</comment>
<reference evidence="1 2" key="1">
    <citation type="submission" date="2019-07" db="EMBL/GenBank/DDBJ databases">
        <title>Venturia inaequalis Genome Resource.</title>
        <authorList>
            <person name="Lichtner F.J."/>
        </authorList>
    </citation>
    <scope>NUCLEOTIDE SEQUENCE [LARGE SCALE GENOMIC DNA]</scope>
    <source>
        <strain evidence="1 2">DMI_063113</strain>
    </source>
</reference>
<protein>
    <submittedName>
        <fullName evidence="1">Uncharacterized protein</fullName>
    </submittedName>
</protein>
<gene>
    <name evidence="1" type="ORF">EG327_000815</name>
</gene>
<dbReference type="EMBL" id="WNWR01000118">
    <property type="protein sequence ID" value="KAE9990881.1"/>
    <property type="molecule type" value="Genomic_DNA"/>
</dbReference>
<proteinExistence type="predicted"/>
<dbReference type="Proteomes" id="UP000490939">
    <property type="component" value="Unassembled WGS sequence"/>
</dbReference>
<keyword evidence="2" id="KW-1185">Reference proteome</keyword>
<evidence type="ECO:0000313" key="1">
    <source>
        <dbReference type="EMBL" id="KAE9990881.1"/>
    </source>
</evidence>
<dbReference type="Pfam" id="PF10315">
    <property type="entry name" value="Aim19"/>
    <property type="match status" value="1"/>
</dbReference>
<dbReference type="InterPro" id="IPR019419">
    <property type="entry name" value="AIM19"/>
</dbReference>
<sequence length="129" mass="14289">MSDSEDVKDSAVQKIRNWGESSFPPTLLATLVTAQHFKPFQTLPMLFPPVLLLSSYLNINGFKTDAAGISAAWSGLYLLLAMRRKQVQSRFRGLFPSDTEPPHDGLKFPQKTVWGGLQIGGKEVPKSGW</sequence>
<dbReference type="AlphaFoldDB" id="A0A8H3ZG59"/>
<name>A0A8H3ZG59_VENIN</name>
<accession>A0A8H3ZG59</accession>
<organism evidence="1 2">
    <name type="scientific">Venturia inaequalis</name>
    <name type="common">Apple scab fungus</name>
    <dbReference type="NCBI Taxonomy" id="5025"/>
    <lineage>
        <taxon>Eukaryota</taxon>
        <taxon>Fungi</taxon>
        <taxon>Dikarya</taxon>
        <taxon>Ascomycota</taxon>
        <taxon>Pezizomycotina</taxon>
        <taxon>Dothideomycetes</taxon>
        <taxon>Pleosporomycetidae</taxon>
        <taxon>Venturiales</taxon>
        <taxon>Venturiaceae</taxon>
        <taxon>Venturia</taxon>
    </lineage>
</organism>